<organism evidence="2 3">
    <name type="scientific">Dictyostelium firmibasis</name>
    <dbReference type="NCBI Taxonomy" id="79012"/>
    <lineage>
        <taxon>Eukaryota</taxon>
        <taxon>Amoebozoa</taxon>
        <taxon>Evosea</taxon>
        <taxon>Eumycetozoa</taxon>
        <taxon>Dictyostelia</taxon>
        <taxon>Dictyosteliales</taxon>
        <taxon>Dictyosteliaceae</taxon>
        <taxon>Dictyostelium</taxon>
    </lineage>
</organism>
<feature type="signal peptide" evidence="1">
    <location>
        <begin position="1"/>
        <end position="23"/>
    </location>
</feature>
<comment type="caution">
    <text evidence="2">The sequence shown here is derived from an EMBL/GenBank/DDBJ whole genome shotgun (WGS) entry which is preliminary data.</text>
</comment>
<keyword evidence="3" id="KW-1185">Reference proteome</keyword>
<dbReference type="AlphaFoldDB" id="A0AAN7YXQ0"/>
<reference evidence="2 3" key="1">
    <citation type="submission" date="2023-11" db="EMBL/GenBank/DDBJ databases">
        <title>Dfirmibasis_genome.</title>
        <authorList>
            <person name="Edelbroek B."/>
            <person name="Kjellin J."/>
            <person name="Jerlstrom-Hultqvist J."/>
            <person name="Soderbom F."/>
        </authorList>
    </citation>
    <scope>NUCLEOTIDE SEQUENCE [LARGE SCALE GENOMIC DNA]</scope>
    <source>
        <strain evidence="2 3">TNS-C-14</strain>
    </source>
</reference>
<evidence type="ECO:0000313" key="2">
    <source>
        <dbReference type="EMBL" id="KAK5576380.1"/>
    </source>
</evidence>
<dbReference type="EMBL" id="JAVFKY010000005">
    <property type="protein sequence ID" value="KAK5576380.1"/>
    <property type="molecule type" value="Genomic_DNA"/>
</dbReference>
<protein>
    <submittedName>
        <fullName evidence="2">Uncharacterized protein</fullName>
    </submittedName>
</protein>
<feature type="chain" id="PRO_5042931978" evidence="1">
    <location>
        <begin position="24"/>
        <end position="67"/>
    </location>
</feature>
<sequence>MNKLFKYFILFIVLLNLTSIAISEGVKEVDDALGDVNMCAGLNQVNCLFNFFILHKCMWSGGKCKKM</sequence>
<evidence type="ECO:0000256" key="1">
    <source>
        <dbReference type="SAM" id="SignalP"/>
    </source>
</evidence>
<gene>
    <name evidence="2" type="ORF">RB653_007521</name>
</gene>
<name>A0AAN7YXQ0_9MYCE</name>
<accession>A0AAN7YXQ0</accession>
<keyword evidence="1" id="KW-0732">Signal</keyword>
<dbReference type="Proteomes" id="UP001344447">
    <property type="component" value="Unassembled WGS sequence"/>
</dbReference>
<evidence type="ECO:0000313" key="3">
    <source>
        <dbReference type="Proteomes" id="UP001344447"/>
    </source>
</evidence>
<proteinExistence type="predicted"/>